<dbReference type="EMBL" id="BMXA01000002">
    <property type="protein sequence ID" value="GHA07986.1"/>
    <property type="molecule type" value="Genomic_DNA"/>
</dbReference>
<dbReference type="NCBIfam" id="NF004196">
    <property type="entry name" value="PRK05650.1"/>
    <property type="match status" value="1"/>
</dbReference>
<dbReference type="PANTHER" id="PTHR44196">
    <property type="entry name" value="DEHYDROGENASE/REDUCTASE SDR FAMILY MEMBER 7B"/>
    <property type="match status" value="1"/>
</dbReference>
<dbReference type="GO" id="GO:0016020">
    <property type="term" value="C:membrane"/>
    <property type="evidence" value="ECO:0007669"/>
    <property type="project" value="TreeGrafter"/>
</dbReference>
<dbReference type="InterPro" id="IPR002347">
    <property type="entry name" value="SDR_fam"/>
</dbReference>
<gene>
    <name evidence="4" type="ORF">GCM10008090_17260</name>
</gene>
<dbReference type="Gene3D" id="3.40.50.720">
    <property type="entry name" value="NAD(P)-binding Rossmann-like Domain"/>
    <property type="match status" value="1"/>
</dbReference>
<keyword evidence="5" id="KW-1185">Reference proteome</keyword>
<dbReference type="Pfam" id="PF00106">
    <property type="entry name" value="adh_short"/>
    <property type="match status" value="1"/>
</dbReference>
<evidence type="ECO:0000256" key="3">
    <source>
        <dbReference type="RuleBase" id="RU000363"/>
    </source>
</evidence>
<reference evidence="4" key="2">
    <citation type="submission" date="2020-09" db="EMBL/GenBank/DDBJ databases">
        <authorList>
            <person name="Sun Q."/>
            <person name="Kim S."/>
        </authorList>
    </citation>
    <scope>NUCLEOTIDE SEQUENCE</scope>
    <source>
        <strain evidence="4">KCTC 12711</strain>
    </source>
</reference>
<evidence type="ECO:0000313" key="5">
    <source>
        <dbReference type="Proteomes" id="UP000614811"/>
    </source>
</evidence>
<dbReference type="InterPro" id="IPR036291">
    <property type="entry name" value="NAD(P)-bd_dom_sf"/>
</dbReference>
<proteinExistence type="inferred from homology"/>
<protein>
    <submittedName>
        <fullName evidence="4">Short chain dehydrogenase</fullName>
    </submittedName>
</protein>
<evidence type="ECO:0000256" key="1">
    <source>
        <dbReference type="ARBA" id="ARBA00006484"/>
    </source>
</evidence>
<dbReference type="CDD" id="cd05233">
    <property type="entry name" value="SDR_c"/>
    <property type="match status" value="1"/>
</dbReference>
<dbReference type="InterPro" id="IPR020904">
    <property type="entry name" value="Sc_DH/Rdtase_CS"/>
</dbReference>
<organism evidence="4 5">
    <name type="scientific">Arenicella chitinivorans</name>
    <dbReference type="NCBI Taxonomy" id="1329800"/>
    <lineage>
        <taxon>Bacteria</taxon>
        <taxon>Pseudomonadati</taxon>
        <taxon>Pseudomonadota</taxon>
        <taxon>Gammaproteobacteria</taxon>
        <taxon>Arenicellales</taxon>
        <taxon>Arenicellaceae</taxon>
        <taxon>Arenicella</taxon>
    </lineage>
</organism>
<dbReference type="AlphaFoldDB" id="A0A918RR49"/>
<dbReference type="Proteomes" id="UP000614811">
    <property type="component" value="Unassembled WGS sequence"/>
</dbReference>
<evidence type="ECO:0000256" key="2">
    <source>
        <dbReference type="ARBA" id="ARBA00023002"/>
    </source>
</evidence>
<reference evidence="4" key="1">
    <citation type="journal article" date="2014" name="Int. J. Syst. Evol. Microbiol.">
        <title>Complete genome sequence of Corynebacterium casei LMG S-19264T (=DSM 44701T), isolated from a smear-ripened cheese.</title>
        <authorList>
            <consortium name="US DOE Joint Genome Institute (JGI-PGF)"/>
            <person name="Walter F."/>
            <person name="Albersmeier A."/>
            <person name="Kalinowski J."/>
            <person name="Ruckert C."/>
        </authorList>
    </citation>
    <scope>NUCLEOTIDE SEQUENCE</scope>
    <source>
        <strain evidence="4">KCTC 12711</strain>
    </source>
</reference>
<dbReference type="PRINTS" id="PR00081">
    <property type="entry name" value="GDHRDH"/>
</dbReference>
<keyword evidence="2" id="KW-0560">Oxidoreductase</keyword>
<comment type="similarity">
    <text evidence="1 3">Belongs to the short-chain dehydrogenases/reductases (SDR) family.</text>
</comment>
<dbReference type="SUPFAM" id="SSF51735">
    <property type="entry name" value="NAD(P)-binding Rossmann-fold domains"/>
    <property type="match status" value="1"/>
</dbReference>
<dbReference type="GO" id="GO:0016491">
    <property type="term" value="F:oxidoreductase activity"/>
    <property type="evidence" value="ECO:0007669"/>
    <property type="project" value="UniProtKB-KW"/>
</dbReference>
<dbReference type="PROSITE" id="PS00061">
    <property type="entry name" value="ADH_SHORT"/>
    <property type="match status" value="1"/>
</dbReference>
<dbReference type="PRINTS" id="PR00080">
    <property type="entry name" value="SDRFAMILY"/>
</dbReference>
<dbReference type="PANTHER" id="PTHR44196:SF1">
    <property type="entry name" value="DEHYDROGENASE_REDUCTASE SDR FAMILY MEMBER 7B"/>
    <property type="match status" value="1"/>
</dbReference>
<comment type="caution">
    <text evidence="4">The sequence shown here is derived from an EMBL/GenBank/DDBJ whole genome shotgun (WGS) entry which is preliminary data.</text>
</comment>
<dbReference type="RefSeq" id="WP_189399863.1">
    <property type="nucleotide sequence ID" value="NZ_BMXA01000002.1"/>
</dbReference>
<accession>A0A918RR49</accession>
<evidence type="ECO:0000313" key="4">
    <source>
        <dbReference type="EMBL" id="GHA07986.1"/>
    </source>
</evidence>
<name>A0A918RR49_9GAMM</name>
<sequence>MKKVVITGAGSGLGRALALRYSAEGAQICVADVNEQGGNETVETITQSGGSAFYQACDITKQWDVDKLAAALSERWQSVDMLVNNAGVATAGSIESESLSQWQWVLDINLLGQVRVTKAMLPLLRNSRAAERDIINIASQAGITPAPGMGSYSVTKAAMVSFAETAHLELADEGIHVSVVCPSFFDTNLNESLRSDDPGAQATVNKMIKRSGVSADRIANEIYRQVSARKFMVITHKAGRSAYRFKRFLPIERYLAMVKKRTKHFIKKS</sequence>